<evidence type="ECO:0000313" key="3">
    <source>
        <dbReference type="EMBL" id="MED7822668.1"/>
    </source>
</evidence>
<organism evidence="3 4">
    <name type="scientific">Streptomyces chiangmaiensis</name>
    <dbReference type="NCBI Taxonomy" id="766497"/>
    <lineage>
        <taxon>Bacteria</taxon>
        <taxon>Bacillati</taxon>
        <taxon>Actinomycetota</taxon>
        <taxon>Actinomycetes</taxon>
        <taxon>Kitasatosporales</taxon>
        <taxon>Streptomycetaceae</taxon>
        <taxon>Streptomyces</taxon>
    </lineage>
</organism>
<name>A0ABU7FFQ9_9ACTN</name>
<gene>
    <name evidence="3" type="ORF">VXC91_11930</name>
</gene>
<evidence type="ECO:0000256" key="1">
    <source>
        <dbReference type="ARBA" id="ARBA00023235"/>
    </source>
</evidence>
<evidence type="ECO:0000313" key="4">
    <source>
        <dbReference type="Proteomes" id="UP001333996"/>
    </source>
</evidence>
<dbReference type="SUPFAM" id="SSF55331">
    <property type="entry name" value="Tautomerase/MIF"/>
    <property type="match status" value="1"/>
</dbReference>
<dbReference type="Gene3D" id="3.30.429.10">
    <property type="entry name" value="Macrophage Migration Inhibitory Factor"/>
    <property type="match status" value="1"/>
</dbReference>
<dbReference type="Proteomes" id="UP001333996">
    <property type="component" value="Unassembled WGS sequence"/>
</dbReference>
<accession>A0ABU7FFQ9</accession>
<keyword evidence="4" id="KW-1185">Reference proteome</keyword>
<proteinExistence type="predicted"/>
<reference evidence="3" key="1">
    <citation type="submission" date="2024-01" db="EMBL/GenBank/DDBJ databases">
        <title>First draft genome sequence data of TA4-1, the type strain of Gram-positive actinobacterium Streptomyces chiangmaiensis.</title>
        <authorList>
            <person name="Yasawong M."/>
            <person name="Nantapong N."/>
        </authorList>
    </citation>
    <scope>NUCLEOTIDE SEQUENCE</scope>
    <source>
        <strain evidence="3">TA4-1</strain>
    </source>
</reference>
<dbReference type="InterPro" id="IPR004370">
    <property type="entry name" value="4-OT-like_dom"/>
</dbReference>
<keyword evidence="1" id="KW-0413">Isomerase</keyword>
<comment type="caution">
    <text evidence="3">The sequence shown here is derived from an EMBL/GenBank/DDBJ whole genome shotgun (WGS) entry which is preliminary data.</text>
</comment>
<protein>
    <submittedName>
        <fullName evidence="3">Tautomerase family protein</fullName>
    </submittedName>
</protein>
<feature type="domain" description="4-oxalocrotonate tautomerase-like" evidence="2">
    <location>
        <begin position="3"/>
        <end position="62"/>
    </location>
</feature>
<dbReference type="Pfam" id="PF01361">
    <property type="entry name" value="Tautomerase"/>
    <property type="match status" value="1"/>
</dbReference>
<dbReference type="RefSeq" id="WP_329507097.1">
    <property type="nucleotide sequence ID" value="NZ_BAAAYZ010000168.1"/>
</dbReference>
<dbReference type="InterPro" id="IPR014347">
    <property type="entry name" value="Tautomerase/MIF_sf"/>
</dbReference>
<sequence length="71" mass="7473">MSLIQVKATEGVYGERQKQGAIAKLTDALAETVGERIRSVVVVTFREVQSGAWGIAGKPVTTEGVQALSKG</sequence>
<evidence type="ECO:0000259" key="2">
    <source>
        <dbReference type="Pfam" id="PF01361"/>
    </source>
</evidence>
<dbReference type="EMBL" id="JAYWVC010000027">
    <property type="protein sequence ID" value="MED7822668.1"/>
    <property type="molecule type" value="Genomic_DNA"/>
</dbReference>